<dbReference type="AlphaFoldDB" id="A0A967ADU0"/>
<name>A0A967ADU0_9FLAO</name>
<dbReference type="Proteomes" id="UP000643701">
    <property type="component" value="Unassembled WGS sequence"/>
</dbReference>
<proteinExistence type="predicted"/>
<evidence type="ECO:0000313" key="1">
    <source>
        <dbReference type="EMBL" id="NGZ90474.1"/>
    </source>
</evidence>
<organism evidence="1 2">
    <name type="scientific">Psychroflexus maritimus</name>
    <dbReference type="NCBI Taxonomy" id="2714865"/>
    <lineage>
        <taxon>Bacteria</taxon>
        <taxon>Pseudomonadati</taxon>
        <taxon>Bacteroidota</taxon>
        <taxon>Flavobacteriia</taxon>
        <taxon>Flavobacteriales</taxon>
        <taxon>Flavobacteriaceae</taxon>
        <taxon>Psychroflexus</taxon>
    </lineage>
</organism>
<comment type="caution">
    <text evidence="1">The sequence shown here is derived from an EMBL/GenBank/DDBJ whole genome shotgun (WGS) entry which is preliminary data.</text>
</comment>
<sequence length="50" mass="5885">MKTKKINRFITEAIGELSPESRPFIANFTNELEEEQKTKKHSKKNQFFGL</sequence>
<evidence type="ECO:0000313" key="2">
    <source>
        <dbReference type="Proteomes" id="UP000643701"/>
    </source>
</evidence>
<reference evidence="1" key="1">
    <citation type="submission" date="2020-03" db="EMBL/GenBank/DDBJ databases">
        <title>Psychroflexus Maritimus sp. nov., isolate from marine sediment.</title>
        <authorList>
            <person name="Zhong Y.-L."/>
        </authorList>
    </citation>
    <scope>NUCLEOTIDE SEQUENCE</scope>
    <source>
        <strain evidence="1">C1</strain>
    </source>
</reference>
<gene>
    <name evidence="1" type="ORF">G7034_09435</name>
</gene>
<dbReference type="EMBL" id="JAANAS010000072">
    <property type="protein sequence ID" value="NGZ90474.1"/>
    <property type="molecule type" value="Genomic_DNA"/>
</dbReference>
<dbReference type="RefSeq" id="WP_166400713.1">
    <property type="nucleotide sequence ID" value="NZ_JAANAS010000072.1"/>
</dbReference>
<protein>
    <submittedName>
        <fullName evidence="1">Uncharacterized protein</fullName>
    </submittedName>
</protein>
<accession>A0A967ADU0</accession>
<keyword evidence="2" id="KW-1185">Reference proteome</keyword>